<keyword evidence="7" id="KW-0333">Golgi apparatus</keyword>
<dbReference type="Proteomes" id="UP000325081">
    <property type="component" value="Unassembled WGS sequence"/>
</dbReference>
<reference evidence="9" key="1">
    <citation type="journal article" date="2019" name="Curr. Biol.">
        <title>Genome Sequence of Striga asiatica Provides Insight into the Evolution of Plant Parasitism.</title>
        <authorList>
            <person name="Yoshida S."/>
            <person name="Kim S."/>
            <person name="Wafula E.K."/>
            <person name="Tanskanen J."/>
            <person name="Kim Y.M."/>
            <person name="Honaas L."/>
            <person name="Yang Z."/>
            <person name="Spallek T."/>
            <person name="Conn C.E."/>
            <person name="Ichihashi Y."/>
            <person name="Cheong K."/>
            <person name="Cui S."/>
            <person name="Der J.P."/>
            <person name="Gundlach H."/>
            <person name="Jiao Y."/>
            <person name="Hori C."/>
            <person name="Ishida J.K."/>
            <person name="Kasahara H."/>
            <person name="Kiba T."/>
            <person name="Kim M.S."/>
            <person name="Koo N."/>
            <person name="Laohavisit A."/>
            <person name="Lee Y.H."/>
            <person name="Lumba S."/>
            <person name="McCourt P."/>
            <person name="Mortimer J.C."/>
            <person name="Mutuku J.M."/>
            <person name="Nomura T."/>
            <person name="Sasaki-Sekimoto Y."/>
            <person name="Seto Y."/>
            <person name="Wang Y."/>
            <person name="Wakatake T."/>
            <person name="Sakakibara H."/>
            <person name="Demura T."/>
            <person name="Yamaguchi S."/>
            <person name="Yoneyama K."/>
            <person name="Manabe R.I."/>
            <person name="Nelson D.C."/>
            <person name="Schulman A.H."/>
            <person name="Timko M.P."/>
            <person name="dePamphilis C.W."/>
            <person name="Choi D."/>
            <person name="Shirasu K."/>
        </authorList>
    </citation>
    <scope>NUCLEOTIDE SEQUENCE [LARGE SCALE GENOMIC DNA]</scope>
    <source>
        <strain evidence="9">cv. UVA1</strain>
    </source>
</reference>
<evidence type="ECO:0000256" key="4">
    <source>
        <dbReference type="ARBA" id="ARBA00022729"/>
    </source>
</evidence>
<keyword evidence="2 7" id="KW-0337">GPI-anchor biosynthesis</keyword>
<feature type="transmembrane region" description="Helical" evidence="7">
    <location>
        <begin position="95"/>
        <end position="123"/>
    </location>
</feature>
<feature type="transmembrane region" description="Helical" evidence="7">
    <location>
        <begin position="135"/>
        <end position="151"/>
    </location>
</feature>
<accession>A0A5A7P2H8</accession>
<comment type="subcellular location">
    <subcellularLocation>
        <location evidence="1">Endomembrane system</location>
        <topology evidence="1">Multi-pass membrane protein</topology>
    </subcellularLocation>
    <subcellularLocation>
        <location evidence="7">Golgi apparatus membrane</location>
        <topology evidence="7">Multi-pass membrane protein</topology>
    </subcellularLocation>
</comment>
<keyword evidence="6 7" id="KW-0472">Membrane</keyword>
<dbReference type="AlphaFoldDB" id="A0A5A7P2H8"/>
<evidence type="ECO:0000256" key="7">
    <source>
        <dbReference type="RuleBase" id="RU365066"/>
    </source>
</evidence>
<dbReference type="Pfam" id="PF04080">
    <property type="entry name" value="Per1"/>
    <property type="match status" value="2"/>
</dbReference>
<keyword evidence="5 7" id="KW-1133">Transmembrane helix</keyword>
<dbReference type="GO" id="GO:0000139">
    <property type="term" value="C:Golgi membrane"/>
    <property type="evidence" value="ECO:0007669"/>
    <property type="project" value="UniProtKB-SubCell"/>
</dbReference>
<evidence type="ECO:0000313" key="9">
    <source>
        <dbReference type="Proteomes" id="UP000325081"/>
    </source>
</evidence>
<name>A0A5A7P2H8_STRAF</name>
<evidence type="ECO:0000256" key="6">
    <source>
        <dbReference type="ARBA" id="ARBA00023136"/>
    </source>
</evidence>
<comment type="similarity">
    <text evidence="7">Belongs to the PGAP3 family.</text>
</comment>
<keyword evidence="9" id="KW-1185">Reference proteome</keyword>
<evidence type="ECO:0000256" key="2">
    <source>
        <dbReference type="ARBA" id="ARBA00022502"/>
    </source>
</evidence>
<dbReference type="OrthoDB" id="1924347at2759"/>
<evidence type="ECO:0000256" key="1">
    <source>
        <dbReference type="ARBA" id="ARBA00004127"/>
    </source>
</evidence>
<dbReference type="GO" id="GO:0005789">
    <property type="term" value="C:endoplasmic reticulum membrane"/>
    <property type="evidence" value="ECO:0007669"/>
    <property type="project" value="TreeGrafter"/>
</dbReference>
<protein>
    <recommendedName>
        <fullName evidence="7">Post-GPI attachment to proteins factor 3</fullName>
    </recommendedName>
</protein>
<dbReference type="GO" id="GO:0006506">
    <property type="term" value="P:GPI anchor biosynthetic process"/>
    <property type="evidence" value="ECO:0007669"/>
    <property type="project" value="UniProtKB-KW"/>
</dbReference>
<dbReference type="PANTHER" id="PTHR13148:SF0">
    <property type="entry name" value="POST-GPI ATTACHMENT TO PROTEINS FACTOR 3"/>
    <property type="match status" value="1"/>
</dbReference>
<evidence type="ECO:0000256" key="3">
    <source>
        <dbReference type="ARBA" id="ARBA00022692"/>
    </source>
</evidence>
<dbReference type="PANTHER" id="PTHR13148">
    <property type="entry name" value="PER1-RELATED"/>
    <property type="match status" value="1"/>
</dbReference>
<comment type="caution">
    <text evidence="7">Lacks conserved residue(s) required for the propagation of feature annotation.</text>
</comment>
<gene>
    <name evidence="8" type="ORF">STAS_02729</name>
</gene>
<organism evidence="8 9">
    <name type="scientific">Striga asiatica</name>
    <name type="common">Asiatic witchweed</name>
    <name type="synonym">Buchnera asiatica</name>
    <dbReference type="NCBI Taxonomy" id="4170"/>
    <lineage>
        <taxon>Eukaryota</taxon>
        <taxon>Viridiplantae</taxon>
        <taxon>Streptophyta</taxon>
        <taxon>Embryophyta</taxon>
        <taxon>Tracheophyta</taxon>
        <taxon>Spermatophyta</taxon>
        <taxon>Magnoliopsida</taxon>
        <taxon>eudicotyledons</taxon>
        <taxon>Gunneridae</taxon>
        <taxon>Pentapetalae</taxon>
        <taxon>asterids</taxon>
        <taxon>lamiids</taxon>
        <taxon>Lamiales</taxon>
        <taxon>Orobanchaceae</taxon>
        <taxon>Buchnereae</taxon>
        <taxon>Striga</taxon>
    </lineage>
</organism>
<sequence length="200" mass="23809">MRENRCVGNTCINHCNLTFDRNLRRYIDQPLYVKWKRWECQSECRYRCMISREDERRELGYKPLKYYGKWPYKHVHGIQEPVHGWHTGLNTNVCLLMNVVTIGLNTNVCLLMNVVTITLWAVWAGITHHPSRWKLWSIVLGLFPSMILMILDFPPYQGFIDAHAMWHVTMVPITHVWWGFIRDDCEYRTAILTGKTKCCY</sequence>
<evidence type="ECO:0000313" key="8">
    <source>
        <dbReference type="EMBL" id="GER27045.1"/>
    </source>
</evidence>
<keyword evidence="4" id="KW-0732">Signal</keyword>
<dbReference type="InterPro" id="IPR007217">
    <property type="entry name" value="Per1-like"/>
</dbReference>
<proteinExistence type="inferred from homology"/>
<dbReference type="EMBL" id="BKCP01001447">
    <property type="protein sequence ID" value="GER27045.1"/>
    <property type="molecule type" value="Genomic_DNA"/>
</dbReference>
<dbReference type="GO" id="GO:0016788">
    <property type="term" value="F:hydrolase activity, acting on ester bonds"/>
    <property type="evidence" value="ECO:0007669"/>
    <property type="project" value="TreeGrafter"/>
</dbReference>
<keyword evidence="3 7" id="KW-0812">Transmembrane</keyword>
<comment type="caution">
    <text evidence="8">The sequence shown here is derived from an EMBL/GenBank/DDBJ whole genome shotgun (WGS) entry which is preliminary data.</text>
</comment>
<evidence type="ECO:0000256" key="5">
    <source>
        <dbReference type="ARBA" id="ARBA00022989"/>
    </source>
</evidence>
<comment type="function">
    <text evidence="7">Involved in the lipid remodeling steps of GPI-anchor maturation.</text>
</comment>